<organism evidence="1">
    <name type="scientific">Arundo donax</name>
    <name type="common">Giant reed</name>
    <name type="synonym">Donax arundinaceus</name>
    <dbReference type="NCBI Taxonomy" id="35708"/>
    <lineage>
        <taxon>Eukaryota</taxon>
        <taxon>Viridiplantae</taxon>
        <taxon>Streptophyta</taxon>
        <taxon>Embryophyta</taxon>
        <taxon>Tracheophyta</taxon>
        <taxon>Spermatophyta</taxon>
        <taxon>Magnoliopsida</taxon>
        <taxon>Liliopsida</taxon>
        <taxon>Poales</taxon>
        <taxon>Poaceae</taxon>
        <taxon>PACMAD clade</taxon>
        <taxon>Arundinoideae</taxon>
        <taxon>Arundineae</taxon>
        <taxon>Arundo</taxon>
    </lineage>
</organism>
<sequence>MGGRANNYVFHKKKNAGGTLIKALQLRYWKTPSILIVKMSR</sequence>
<dbReference type="EMBL" id="GBRH01188083">
    <property type="protein sequence ID" value="JAE09813.1"/>
    <property type="molecule type" value="Transcribed_RNA"/>
</dbReference>
<accession>A0A0A9FND8</accession>
<reference evidence="1" key="2">
    <citation type="journal article" date="2015" name="Data Brief">
        <title>Shoot transcriptome of the giant reed, Arundo donax.</title>
        <authorList>
            <person name="Barrero R.A."/>
            <person name="Guerrero F.D."/>
            <person name="Moolhuijzen P."/>
            <person name="Goolsby J.A."/>
            <person name="Tidwell J."/>
            <person name="Bellgard S.E."/>
            <person name="Bellgard M.I."/>
        </authorList>
    </citation>
    <scope>NUCLEOTIDE SEQUENCE</scope>
    <source>
        <tissue evidence="1">Shoot tissue taken approximately 20 cm above the soil surface</tissue>
    </source>
</reference>
<reference evidence="1" key="1">
    <citation type="submission" date="2014-09" db="EMBL/GenBank/DDBJ databases">
        <authorList>
            <person name="Magalhaes I.L.F."/>
            <person name="Oliveira U."/>
            <person name="Santos F.R."/>
            <person name="Vidigal T.H.D.A."/>
            <person name="Brescovit A.D."/>
            <person name="Santos A.J."/>
        </authorList>
    </citation>
    <scope>NUCLEOTIDE SEQUENCE</scope>
    <source>
        <tissue evidence="1">Shoot tissue taken approximately 20 cm above the soil surface</tissue>
    </source>
</reference>
<proteinExistence type="predicted"/>
<evidence type="ECO:0000313" key="1">
    <source>
        <dbReference type="EMBL" id="JAE09813.1"/>
    </source>
</evidence>
<protein>
    <submittedName>
        <fullName evidence="1">Uncharacterized protein</fullName>
    </submittedName>
</protein>
<dbReference type="AlphaFoldDB" id="A0A0A9FND8"/>
<name>A0A0A9FND8_ARUDO</name>